<name>A0A5N6YXQ9_9EURO</name>
<dbReference type="Gene3D" id="3.10.450.60">
    <property type="match status" value="1"/>
</dbReference>
<dbReference type="OrthoDB" id="407298at2759"/>
<gene>
    <name evidence="7" type="ORF">BDV28DRAFT_163632</name>
</gene>
<dbReference type="GO" id="GO:0043651">
    <property type="term" value="P:linoleic acid metabolic process"/>
    <property type="evidence" value="ECO:0007669"/>
    <property type="project" value="UniProtKB-ARBA"/>
</dbReference>
<dbReference type="Pfam" id="PF00305">
    <property type="entry name" value="Lipoxygenase"/>
    <property type="match status" value="1"/>
</dbReference>
<dbReference type="Gene3D" id="1.20.245.10">
    <property type="entry name" value="Lipoxygenase-1, Domain 5"/>
    <property type="match status" value="1"/>
</dbReference>
<dbReference type="PANTHER" id="PTHR11771">
    <property type="entry name" value="LIPOXYGENASE"/>
    <property type="match status" value="1"/>
</dbReference>
<evidence type="ECO:0000256" key="3">
    <source>
        <dbReference type="ARBA" id="ARBA00022964"/>
    </source>
</evidence>
<dbReference type="AlphaFoldDB" id="A0A5N6YXQ9"/>
<dbReference type="SUPFAM" id="SSF48484">
    <property type="entry name" value="Lipoxigenase"/>
    <property type="match status" value="1"/>
</dbReference>
<keyword evidence="4" id="KW-0560">Oxidoreductase</keyword>
<dbReference type="PROSITE" id="PS51393">
    <property type="entry name" value="LIPOXYGENASE_3"/>
    <property type="match status" value="1"/>
</dbReference>
<dbReference type="InterPro" id="IPR036226">
    <property type="entry name" value="LipOase_C_sf"/>
</dbReference>
<protein>
    <recommendedName>
        <fullName evidence="1">Manganese lipoxygenase</fullName>
    </recommendedName>
</protein>
<keyword evidence="5" id="KW-0732">Signal</keyword>
<feature type="chain" id="PRO_5024931437" description="Manganese lipoxygenase" evidence="5">
    <location>
        <begin position="22"/>
        <end position="609"/>
    </location>
</feature>
<evidence type="ECO:0000256" key="4">
    <source>
        <dbReference type="ARBA" id="ARBA00023002"/>
    </source>
</evidence>
<reference evidence="8" key="1">
    <citation type="submission" date="2019-04" db="EMBL/GenBank/DDBJ databases">
        <title>Friends and foes A comparative genomics studyof 23 Aspergillus species from section Flavi.</title>
        <authorList>
            <consortium name="DOE Joint Genome Institute"/>
            <person name="Kjaerbolling I."/>
            <person name="Vesth T."/>
            <person name="Frisvad J.C."/>
            <person name="Nybo J.L."/>
            <person name="Theobald S."/>
            <person name="Kildgaard S."/>
            <person name="Isbrandt T."/>
            <person name="Kuo A."/>
            <person name="Sato A."/>
            <person name="Lyhne E.K."/>
            <person name="Kogle M.E."/>
            <person name="Wiebenga A."/>
            <person name="Kun R.S."/>
            <person name="Lubbers R.J."/>
            <person name="Makela M.R."/>
            <person name="Barry K."/>
            <person name="Chovatia M."/>
            <person name="Clum A."/>
            <person name="Daum C."/>
            <person name="Haridas S."/>
            <person name="He G."/>
            <person name="LaButti K."/>
            <person name="Lipzen A."/>
            <person name="Mondo S."/>
            <person name="Riley R."/>
            <person name="Salamov A."/>
            <person name="Simmons B.A."/>
            <person name="Magnuson J.K."/>
            <person name="Henrissat B."/>
            <person name="Mortensen U.H."/>
            <person name="Larsen T.O."/>
            <person name="Devries R.P."/>
            <person name="Grigoriev I.V."/>
            <person name="Machida M."/>
            <person name="Baker S.E."/>
            <person name="Andersen M.R."/>
        </authorList>
    </citation>
    <scope>NUCLEOTIDE SEQUENCE [LARGE SCALE GENOMIC DNA]</scope>
    <source>
        <strain evidence="8">CBS 553.77</strain>
    </source>
</reference>
<evidence type="ECO:0000259" key="6">
    <source>
        <dbReference type="PROSITE" id="PS51393"/>
    </source>
</evidence>
<accession>A0A5N6YXQ9</accession>
<proteinExistence type="predicted"/>
<evidence type="ECO:0000256" key="1">
    <source>
        <dbReference type="ARBA" id="ARBA00021175"/>
    </source>
</evidence>
<dbReference type="InterPro" id="IPR000907">
    <property type="entry name" value="LipOase"/>
</dbReference>
<feature type="domain" description="Lipoxygenase" evidence="6">
    <location>
        <begin position="30"/>
        <end position="609"/>
    </location>
</feature>
<feature type="signal peptide" evidence="5">
    <location>
        <begin position="1"/>
        <end position="21"/>
    </location>
</feature>
<keyword evidence="2" id="KW-0479">Metal-binding</keyword>
<dbReference type="Proteomes" id="UP000327118">
    <property type="component" value="Unassembled WGS sequence"/>
</dbReference>
<dbReference type="GO" id="GO:0046872">
    <property type="term" value="F:metal ion binding"/>
    <property type="evidence" value="ECO:0007669"/>
    <property type="project" value="UniProtKB-KW"/>
</dbReference>
<evidence type="ECO:0000256" key="5">
    <source>
        <dbReference type="SAM" id="SignalP"/>
    </source>
</evidence>
<dbReference type="GO" id="GO:0034440">
    <property type="term" value="P:lipid oxidation"/>
    <property type="evidence" value="ECO:0007669"/>
    <property type="project" value="InterPro"/>
</dbReference>
<organism evidence="7 8">
    <name type="scientific">Aspergillus coremiiformis</name>
    <dbReference type="NCBI Taxonomy" id="138285"/>
    <lineage>
        <taxon>Eukaryota</taxon>
        <taxon>Fungi</taxon>
        <taxon>Dikarya</taxon>
        <taxon>Ascomycota</taxon>
        <taxon>Pezizomycotina</taxon>
        <taxon>Eurotiomycetes</taxon>
        <taxon>Eurotiomycetidae</taxon>
        <taxon>Eurotiales</taxon>
        <taxon>Aspergillaceae</taxon>
        <taxon>Aspergillus</taxon>
        <taxon>Aspergillus subgen. Circumdati</taxon>
    </lineage>
</organism>
<sequence>MTSFLGHPLLLLTLLFHYAVAWPVAPSQTVLEPATVLPSDDDYQFALPMFDTRPWERVYEIRLAREGYLYGTPLLGNTSFFPTGVLGDAMVARDRAAWFQDVAYVTNKVYPELDKAGKALMEAGGIQSLSSYSVIYEDQWASTLPDGVSPGVLTNWTQNLLFSMERLSINPYVVRRLHPREDPLPFAVDNRVVRHLANGRTLETLHRDGHLFFANHSYQAPYPKTPGRWTAACTAYFFIHPHSGEFLPLAIKTNMGSDLTYTPMDDTNDWLFAKMAFNMNDLFHSQLYHLANTHDVAEPVHQAALRTMSARHPVRGYLDRLMYQAYAVRPIGVEFLFNDGGFYDSSFALPNWSGMRYATEAYWEHAGHFRATNFYRDLADRGLVDCTYGPNLTSFPFYDTVAPMVAAIEEFTRVFVESYYPEERLLGEDHELQAWIVEATEEAEVIDFFPAPLLKREDLVSILSHIGFLSGIAHHALNGATVGESMGVLPLHPSSFNQPLPTTKGSIDSLLPWLHNETEALKQASLLVRFNRPLLDEQEGNLPQMFSGSSFLAQTGSAVHHAATRFREKLLAISDEIRGRKFDEHGLSQGMPFIWRSIDPRKIPYYLCV</sequence>
<evidence type="ECO:0000256" key="2">
    <source>
        <dbReference type="ARBA" id="ARBA00022723"/>
    </source>
</evidence>
<dbReference type="EMBL" id="ML739306">
    <property type="protein sequence ID" value="KAE8349446.1"/>
    <property type="molecule type" value="Genomic_DNA"/>
</dbReference>
<dbReference type="GO" id="GO:0050584">
    <property type="term" value="F:linoleate 11-lipoxygenase activity"/>
    <property type="evidence" value="ECO:0007669"/>
    <property type="project" value="UniProtKB-ARBA"/>
</dbReference>
<evidence type="ECO:0000313" key="7">
    <source>
        <dbReference type="EMBL" id="KAE8349446.1"/>
    </source>
</evidence>
<keyword evidence="3" id="KW-0223">Dioxygenase</keyword>
<dbReference type="InterPro" id="IPR013819">
    <property type="entry name" value="LipOase_C"/>
</dbReference>
<evidence type="ECO:0000313" key="8">
    <source>
        <dbReference type="Proteomes" id="UP000327118"/>
    </source>
</evidence>
<keyword evidence="8" id="KW-1185">Reference proteome</keyword>